<organism evidence="7 8">
    <name type="scientific">Prevotella pallens</name>
    <dbReference type="NCBI Taxonomy" id="60133"/>
    <lineage>
        <taxon>Bacteria</taxon>
        <taxon>Pseudomonadati</taxon>
        <taxon>Bacteroidota</taxon>
        <taxon>Bacteroidia</taxon>
        <taxon>Bacteroidales</taxon>
        <taxon>Prevotellaceae</taxon>
        <taxon>Prevotella</taxon>
    </lineage>
</organism>
<feature type="transmembrane region" description="Helical" evidence="6">
    <location>
        <begin position="186"/>
        <end position="206"/>
    </location>
</feature>
<evidence type="ECO:0000313" key="8">
    <source>
        <dbReference type="Proteomes" id="UP000254235"/>
    </source>
</evidence>
<keyword evidence="4 6" id="KW-1133">Transmembrane helix</keyword>
<dbReference type="GO" id="GO:0005886">
    <property type="term" value="C:plasma membrane"/>
    <property type="evidence" value="ECO:0007669"/>
    <property type="project" value="TreeGrafter"/>
</dbReference>
<dbReference type="AlphaFoldDB" id="A0A379F0N3"/>
<feature type="transmembrane region" description="Helical" evidence="6">
    <location>
        <begin position="85"/>
        <end position="107"/>
    </location>
</feature>
<evidence type="ECO:0000313" key="7">
    <source>
        <dbReference type="EMBL" id="SUC12199.1"/>
    </source>
</evidence>
<keyword evidence="3 6" id="KW-0812">Transmembrane</keyword>
<feature type="transmembrane region" description="Helical" evidence="6">
    <location>
        <begin position="359"/>
        <end position="378"/>
    </location>
</feature>
<dbReference type="Proteomes" id="UP000254235">
    <property type="component" value="Unassembled WGS sequence"/>
</dbReference>
<dbReference type="EMBL" id="UGTP01000001">
    <property type="protein sequence ID" value="SUC12199.1"/>
    <property type="molecule type" value="Genomic_DNA"/>
</dbReference>
<dbReference type="InterPro" id="IPR002528">
    <property type="entry name" value="MATE_fam"/>
</dbReference>
<feature type="transmembrane region" description="Helical" evidence="6">
    <location>
        <begin position="12"/>
        <end position="36"/>
    </location>
</feature>
<sequence>MNKTNKEILRLALPSIVSNITVPLLGLADLTIVGHIGNENYIGAIAIGSMIFNIMYWILGFLRMGTSGMTSQAYGRKVWEEAIRVLFRALTIGVGIGVIFIICQSVIEWIMICAMNTPGSSLPLVHSYFHIVIWGAPAMLGLYGLNGWFIGMQNTKIPMLIAIVQNLINIFASLLFVFGVGWKIEGVASGTLIAQWSGFLIALFFVHRGLKNKTFYTSPTITQLSFSLFKSTLTHIEAWQRFFSVNRDIFLRTLCLVAVNLFFTSAGGKQGALILSVNTLLMTMFTLFSYFMDGFAYAGEALSGKLYGANNKSGFMQMVHSLFMFGGIMVILFTAIYTLSGKNFLHLLTDNSSVICASLPYLVWTYFIPLTGVAGFIYDGIFIGMTETKGMLITSAIAMVCFFAFYYIAKPFWENNALWIAFLLFLSLRGILQFFWAKKFVLNRFSASNKKNMKSKNISASKI</sequence>
<feature type="transmembrane region" description="Helical" evidence="6">
    <location>
        <begin position="319"/>
        <end position="339"/>
    </location>
</feature>
<feature type="transmembrane region" description="Helical" evidence="6">
    <location>
        <begin position="127"/>
        <end position="145"/>
    </location>
</feature>
<comment type="subcellular location">
    <subcellularLocation>
        <location evidence="1">Membrane</location>
        <topology evidence="1">Multi-pass membrane protein</topology>
    </subcellularLocation>
</comment>
<reference evidence="7 8" key="1">
    <citation type="submission" date="2018-06" db="EMBL/GenBank/DDBJ databases">
        <authorList>
            <consortium name="Pathogen Informatics"/>
            <person name="Doyle S."/>
        </authorList>
    </citation>
    <scope>NUCLEOTIDE SEQUENCE [LARGE SCALE GENOMIC DNA]</scope>
    <source>
        <strain evidence="7 8">NCTC13043</strain>
    </source>
</reference>
<dbReference type="CDD" id="cd13136">
    <property type="entry name" value="MATE_DinF_like"/>
    <property type="match status" value="1"/>
</dbReference>
<dbReference type="InterPro" id="IPR044644">
    <property type="entry name" value="DinF-like"/>
</dbReference>
<dbReference type="NCBIfam" id="TIGR00797">
    <property type="entry name" value="matE"/>
    <property type="match status" value="1"/>
</dbReference>
<evidence type="ECO:0000256" key="3">
    <source>
        <dbReference type="ARBA" id="ARBA00022692"/>
    </source>
</evidence>
<proteinExistence type="inferred from homology"/>
<comment type="similarity">
    <text evidence="2">Belongs to the multi antimicrobial extrusion (MATE) (TC 2.A.66.1) family.</text>
</comment>
<dbReference type="GO" id="GO:0042910">
    <property type="term" value="F:xenobiotic transmembrane transporter activity"/>
    <property type="evidence" value="ECO:0007669"/>
    <property type="project" value="InterPro"/>
</dbReference>
<evidence type="ECO:0000256" key="4">
    <source>
        <dbReference type="ARBA" id="ARBA00022989"/>
    </source>
</evidence>
<dbReference type="GO" id="GO:0015297">
    <property type="term" value="F:antiporter activity"/>
    <property type="evidence" value="ECO:0007669"/>
    <property type="project" value="InterPro"/>
</dbReference>
<feature type="transmembrane region" description="Helical" evidence="6">
    <location>
        <begin position="42"/>
        <end position="64"/>
    </location>
</feature>
<dbReference type="OrthoDB" id="9776324at2"/>
<protein>
    <submittedName>
        <fullName evidence="7">DNA-damage-inducible SOS response protein</fullName>
    </submittedName>
</protein>
<evidence type="ECO:0000256" key="6">
    <source>
        <dbReference type="SAM" id="Phobius"/>
    </source>
</evidence>
<dbReference type="RefSeq" id="WP_115083090.1">
    <property type="nucleotide sequence ID" value="NZ_UGTP01000001.1"/>
</dbReference>
<keyword evidence="5 6" id="KW-0472">Membrane</keyword>
<accession>A0A379F0N3</accession>
<gene>
    <name evidence="7" type="ORF">NCTC13043_00796</name>
</gene>
<dbReference type="GeneID" id="78570509"/>
<name>A0A379F0N3_9BACT</name>
<evidence type="ECO:0000256" key="2">
    <source>
        <dbReference type="ARBA" id="ARBA00010199"/>
    </source>
</evidence>
<dbReference type="PANTHER" id="PTHR42893">
    <property type="entry name" value="PROTEIN DETOXIFICATION 44, CHLOROPLASTIC-RELATED"/>
    <property type="match status" value="1"/>
</dbReference>
<dbReference type="Pfam" id="PF01554">
    <property type="entry name" value="MatE"/>
    <property type="match status" value="2"/>
</dbReference>
<dbReference type="PANTHER" id="PTHR42893:SF46">
    <property type="entry name" value="PROTEIN DETOXIFICATION 44, CHLOROPLASTIC"/>
    <property type="match status" value="1"/>
</dbReference>
<feature type="transmembrane region" description="Helical" evidence="6">
    <location>
        <begin position="249"/>
        <end position="267"/>
    </location>
</feature>
<feature type="transmembrane region" description="Helical" evidence="6">
    <location>
        <begin position="157"/>
        <end position="180"/>
    </location>
</feature>
<evidence type="ECO:0000256" key="1">
    <source>
        <dbReference type="ARBA" id="ARBA00004141"/>
    </source>
</evidence>
<feature type="transmembrane region" description="Helical" evidence="6">
    <location>
        <begin position="390"/>
        <end position="409"/>
    </location>
</feature>
<feature type="transmembrane region" description="Helical" evidence="6">
    <location>
        <begin position="273"/>
        <end position="298"/>
    </location>
</feature>
<evidence type="ECO:0000256" key="5">
    <source>
        <dbReference type="ARBA" id="ARBA00023136"/>
    </source>
</evidence>
<feature type="transmembrane region" description="Helical" evidence="6">
    <location>
        <begin position="415"/>
        <end position="436"/>
    </location>
</feature>